<feature type="transmembrane region" description="Helical" evidence="9">
    <location>
        <begin position="384"/>
        <end position="404"/>
    </location>
</feature>
<proteinExistence type="inferred from homology"/>
<comment type="similarity">
    <text evidence="3">Belongs to the major facilitator superfamily. TCR/Tet family.</text>
</comment>
<dbReference type="InterPro" id="IPR011701">
    <property type="entry name" value="MFS"/>
</dbReference>
<feature type="compositionally biased region" description="Low complexity" evidence="8">
    <location>
        <begin position="10"/>
        <end position="21"/>
    </location>
</feature>
<dbReference type="PANTHER" id="PTHR43124:SF3">
    <property type="entry name" value="CHLORAMPHENICOL EFFLUX PUMP RV0191"/>
    <property type="match status" value="1"/>
</dbReference>
<name>A0A9X2PY98_9BACT</name>
<dbReference type="CDD" id="cd17474">
    <property type="entry name" value="MFS_YfmO_like"/>
    <property type="match status" value="1"/>
</dbReference>
<evidence type="ECO:0000256" key="3">
    <source>
        <dbReference type="ARBA" id="ARBA00007520"/>
    </source>
</evidence>
<dbReference type="PANTHER" id="PTHR43124">
    <property type="entry name" value="PURINE EFFLUX PUMP PBUE"/>
    <property type="match status" value="1"/>
</dbReference>
<dbReference type="Pfam" id="PF07690">
    <property type="entry name" value="MFS_1"/>
    <property type="match status" value="1"/>
</dbReference>
<dbReference type="PRINTS" id="PR01035">
    <property type="entry name" value="TCRTETA"/>
</dbReference>
<comment type="caution">
    <text evidence="11">The sequence shown here is derived from an EMBL/GenBank/DDBJ whole genome shotgun (WGS) entry which is preliminary data.</text>
</comment>
<gene>
    <name evidence="11" type="ORF">GGP71_001575</name>
</gene>
<evidence type="ECO:0000256" key="2">
    <source>
        <dbReference type="ARBA" id="ARBA00004651"/>
    </source>
</evidence>
<organism evidence="11 12">
    <name type="scientific">Salinibacter ruber</name>
    <dbReference type="NCBI Taxonomy" id="146919"/>
    <lineage>
        <taxon>Bacteria</taxon>
        <taxon>Pseudomonadati</taxon>
        <taxon>Rhodothermota</taxon>
        <taxon>Rhodothermia</taxon>
        <taxon>Rhodothermales</taxon>
        <taxon>Salinibacteraceae</taxon>
        <taxon>Salinibacter</taxon>
    </lineage>
</organism>
<dbReference type="GO" id="GO:0022857">
    <property type="term" value="F:transmembrane transporter activity"/>
    <property type="evidence" value="ECO:0007669"/>
    <property type="project" value="InterPro"/>
</dbReference>
<feature type="transmembrane region" description="Helical" evidence="9">
    <location>
        <begin position="263"/>
        <end position="284"/>
    </location>
</feature>
<keyword evidence="4" id="KW-1003">Cell membrane</keyword>
<evidence type="ECO:0000256" key="9">
    <source>
        <dbReference type="SAM" id="Phobius"/>
    </source>
</evidence>
<evidence type="ECO:0000256" key="6">
    <source>
        <dbReference type="ARBA" id="ARBA00022989"/>
    </source>
</evidence>
<dbReference type="AlphaFoldDB" id="A0A9X2PY98"/>
<accession>A0A9X2PY98</accession>
<dbReference type="PROSITE" id="PS00216">
    <property type="entry name" value="SUGAR_TRANSPORT_1"/>
    <property type="match status" value="1"/>
</dbReference>
<dbReference type="InterPro" id="IPR050189">
    <property type="entry name" value="MFS_Efflux_Transporters"/>
</dbReference>
<dbReference type="Proteomes" id="UP001155027">
    <property type="component" value="Unassembled WGS sequence"/>
</dbReference>
<feature type="transmembrane region" description="Helical" evidence="9">
    <location>
        <begin position="61"/>
        <end position="81"/>
    </location>
</feature>
<evidence type="ECO:0000256" key="4">
    <source>
        <dbReference type="ARBA" id="ARBA00022475"/>
    </source>
</evidence>
<dbReference type="InterPro" id="IPR036259">
    <property type="entry name" value="MFS_trans_sf"/>
</dbReference>
<evidence type="ECO:0000313" key="12">
    <source>
        <dbReference type="Proteomes" id="UP001155027"/>
    </source>
</evidence>
<dbReference type="Gene3D" id="1.20.1250.20">
    <property type="entry name" value="MFS general substrate transporter like domains"/>
    <property type="match status" value="1"/>
</dbReference>
<dbReference type="EMBL" id="JANUAU010000004">
    <property type="protein sequence ID" value="MCS3677652.1"/>
    <property type="molecule type" value="Genomic_DNA"/>
</dbReference>
<evidence type="ECO:0000256" key="5">
    <source>
        <dbReference type="ARBA" id="ARBA00022692"/>
    </source>
</evidence>
<dbReference type="PROSITE" id="PS50850">
    <property type="entry name" value="MFS"/>
    <property type="match status" value="1"/>
</dbReference>
<reference evidence="11" key="1">
    <citation type="submission" date="2022-08" db="EMBL/GenBank/DDBJ databases">
        <title>Genomic Encyclopedia of Type Strains, Phase V (KMG-V): Genome sequencing to study the core and pangenomes of soil and plant-associated prokaryotes.</title>
        <authorList>
            <person name="Whitman W."/>
        </authorList>
    </citation>
    <scope>NUCLEOTIDE SEQUENCE</scope>
    <source>
        <strain evidence="11">0</strain>
    </source>
</reference>
<feature type="transmembrane region" description="Helical" evidence="9">
    <location>
        <begin position="28"/>
        <end position="49"/>
    </location>
</feature>
<feature type="transmembrane region" description="Helical" evidence="9">
    <location>
        <begin position="229"/>
        <end position="251"/>
    </location>
</feature>
<dbReference type="InterPro" id="IPR001958">
    <property type="entry name" value="Tet-R_TetA/multi-R_MdtG-like"/>
</dbReference>
<evidence type="ECO:0000259" key="10">
    <source>
        <dbReference type="PROSITE" id="PS50850"/>
    </source>
</evidence>
<dbReference type="RefSeq" id="WP_259080083.1">
    <property type="nucleotide sequence ID" value="NZ_JANUAU010000004.1"/>
</dbReference>
<feature type="transmembrane region" description="Helical" evidence="9">
    <location>
        <begin position="93"/>
        <end position="112"/>
    </location>
</feature>
<evidence type="ECO:0000313" key="11">
    <source>
        <dbReference type="EMBL" id="MCS3677652.1"/>
    </source>
</evidence>
<feature type="transmembrane region" description="Helical" evidence="9">
    <location>
        <begin position="296"/>
        <end position="318"/>
    </location>
</feature>
<keyword evidence="5 9" id="KW-0812">Transmembrane</keyword>
<feature type="domain" description="Major facilitator superfamily (MFS) profile" evidence="10">
    <location>
        <begin position="27"/>
        <end position="407"/>
    </location>
</feature>
<feature type="transmembrane region" description="Helical" evidence="9">
    <location>
        <begin position="176"/>
        <end position="197"/>
    </location>
</feature>
<evidence type="ECO:0000256" key="8">
    <source>
        <dbReference type="SAM" id="MobiDB-lite"/>
    </source>
</evidence>
<dbReference type="GO" id="GO:0005886">
    <property type="term" value="C:plasma membrane"/>
    <property type="evidence" value="ECO:0007669"/>
    <property type="project" value="UniProtKB-SubCell"/>
</dbReference>
<dbReference type="InterPro" id="IPR020846">
    <property type="entry name" value="MFS_dom"/>
</dbReference>
<keyword evidence="7 9" id="KW-0472">Membrane</keyword>
<comment type="subcellular location">
    <subcellularLocation>
        <location evidence="2">Cell membrane</location>
        <topology evidence="2">Multi-pass membrane protein</topology>
    </subcellularLocation>
</comment>
<dbReference type="InterPro" id="IPR005829">
    <property type="entry name" value="Sugar_transporter_CS"/>
</dbReference>
<feature type="transmembrane region" description="Helical" evidence="9">
    <location>
        <begin position="118"/>
        <end position="139"/>
    </location>
</feature>
<evidence type="ECO:0000256" key="1">
    <source>
        <dbReference type="ARBA" id="ARBA00003279"/>
    </source>
</evidence>
<feature type="region of interest" description="Disordered" evidence="8">
    <location>
        <begin position="1"/>
        <end position="21"/>
    </location>
</feature>
<protein>
    <submittedName>
        <fullName evidence="11">MFS family arabinose efflux permease</fullName>
    </submittedName>
</protein>
<evidence type="ECO:0000256" key="7">
    <source>
        <dbReference type="ARBA" id="ARBA00023136"/>
    </source>
</evidence>
<sequence length="407" mass="41509">MAPADDAEGSARSPSASSDSSPLAELDVWLLFAVTLVGVGNVSGVSPAFPQVVDVLGISRVQVGWVVTVYSLPGLLSAPLAGIGADRLGRKRVLVPTLFVFGIAGGACALARSFPVLLVLRAVQGFAAAPLVGLAITIIGDRYDGATRAAVVGYNATALNVGTAAFPAVGGMLAAIAWYVPFALPLLALPVGTAVAWKLEAPAVDGRSSAEGFRGYLRTVGARLRDRRVFGLLAVNLGIFVLIFGAFLTYVPELVETRFGASSVVSGVVLAAASVSSALVATQIGRLATWIPPRRLIQGSIVIDGVALLLMPLAPGVWGVGMASLFYGVAQGLNQPALQTRLTELSSEASRGVILSLNGTILRLGQAGGPLLMGLALALGGIEAVFYAAGGVAFLVGLAALWLLSAE</sequence>
<comment type="function">
    <text evidence="1">Resistance to tetracycline by an active tetracycline efflux. This is an energy-dependent process that decreases the accumulation of the antibiotic in whole cells. This protein functions as a metal-tetracycline/H(+) antiporter.</text>
</comment>
<keyword evidence="6 9" id="KW-1133">Transmembrane helix</keyword>
<dbReference type="SUPFAM" id="SSF103473">
    <property type="entry name" value="MFS general substrate transporter"/>
    <property type="match status" value="1"/>
</dbReference>